<dbReference type="PROSITE" id="PS00107">
    <property type="entry name" value="PROTEIN_KINASE_ATP"/>
    <property type="match status" value="1"/>
</dbReference>
<evidence type="ECO:0000259" key="7">
    <source>
        <dbReference type="PROSITE" id="PS50011"/>
    </source>
</evidence>
<keyword evidence="4 5" id="KW-0067">ATP-binding</keyword>
<dbReference type="CDD" id="cd14014">
    <property type="entry name" value="STKc_PknB_like"/>
    <property type="match status" value="1"/>
</dbReference>
<proteinExistence type="predicted"/>
<dbReference type="InterPro" id="IPR000719">
    <property type="entry name" value="Prot_kinase_dom"/>
</dbReference>
<dbReference type="EMBL" id="CP089982">
    <property type="protein sequence ID" value="WXA97627.1"/>
    <property type="molecule type" value="Genomic_DNA"/>
</dbReference>
<dbReference type="PANTHER" id="PTHR43289:SF6">
    <property type="entry name" value="SERINE_THREONINE-PROTEIN KINASE NEKL-3"/>
    <property type="match status" value="1"/>
</dbReference>
<dbReference type="InterPro" id="IPR011009">
    <property type="entry name" value="Kinase-like_dom_sf"/>
</dbReference>
<evidence type="ECO:0000256" key="4">
    <source>
        <dbReference type="ARBA" id="ARBA00022840"/>
    </source>
</evidence>
<feature type="binding site" evidence="5">
    <location>
        <position position="53"/>
    </location>
    <ligand>
        <name>ATP</name>
        <dbReference type="ChEBI" id="CHEBI:30616"/>
    </ligand>
</feature>
<dbReference type="SUPFAM" id="SSF56112">
    <property type="entry name" value="Protein kinase-like (PK-like)"/>
    <property type="match status" value="1"/>
</dbReference>
<evidence type="ECO:0000256" key="5">
    <source>
        <dbReference type="PROSITE-ProRule" id="PRU10141"/>
    </source>
</evidence>
<feature type="domain" description="FHA" evidence="6">
    <location>
        <begin position="343"/>
        <end position="392"/>
    </location>
</feature>
<keyword evidence="3 8" id="KW-0418">Kinase</keyword>
<sequence>MSDASRSSSNLAPLVMGTVINDRYEIRQSLGKGGMGEVFLAYDRATQQPVALKIVREESRMPGDDEALRQELLHARSVSHPNVCRVHDLSPSAYGPILVMEHITGQTLHTHIRRKKAQGGYTSDEFRRLAHDIASGVAAIHAQGLVHGDLKPGNVMVTSDPDGGLGKAMVLDFGFAKERARVIGRRPGAPPDGGTPNYMAPERIRSGGASPEDDVYALGLTLWEMWTCRVPEPGYKPRSKPMRAQIMFDVPAGLSIDEIKQVFRCLSDDPQQRLPARHMRFFNPVTLTTNPIQVPRERLDPGPPPGRSATAQFSPGQQALLSTYATNASECVGDLYSLEKPTITIGRRSDNDLVVPEATVSGQHAQLRWQNGTWVVEDLGSTNGTYVDHTYERRKQVNLMHGGEVQLGELRFKLVSFAPGSVGHKRARVYLAKRDGLTQLLSRDQLLKMLDEEAQFAEWVDAPLTVARYELRGPNRLVSDRPTILEMLAFRRAATRVVELTDMLLLSLIAVTAGRTGPLRFVVAMTGPGPQEARNLVEQVVQQVQVMLPDGLDLVASIARYEPGVNVRTLVDPQS</sequence>
<keyword evidence="2 5" id="KW-0547">Nucleotide-binding</keyword>
<dbReference type="RefSeq" id="WP_394848249.1">
    <property type="nucleotide sequence ID" value="NZ_CP089982.1"/>
</dbReference>
<dbReference type="Gene3D" id="3.30.200.20">
    <property type="entry name" value="Phosphorylase Kinase, domain 1"/>
    <property type="match status" value="1"/>
</dbReference>
<organism evidence="8 9">
    <name type="scientific">Pendulispora brunnea</name>
    <dbReference type="NCBI Taxonomy" id="2905690"/>
    <lineage>
        <taxon>Bacteria</taxon>
        <taxon>Pseudomonadati</taxon>
        <taxon>Myxococcota</taxon>
        <taxon>Myxococcia</taxon>
        <taxon>Myxococcales</taxon>
        <taxon>Sorangiineae</taxon>
        <taxon>Pendulisporaceae</taxon>
        <taxon>Pendulispora</taxon>
    </lineage>
</organism>
<dbReference type="InterPro" id="IPR017441">
    <property type="entry name" value="Protein_kinase_ATP_BS"/>
</dbReference>
<dbReference type="Gene3D" id="1.10.510.10">
    <property type="entry name" value="Transferase(Phosphotransferase) domain 1"/>
    <property type="match status" value="1"/>
</dbReference>
<evidence type="ECO:0000256" key="3">
    <source>
        <dbReference type="ARBA" id="ARBA00022777"/>
    </source>
</evidence>
<evidence type="ECO:0000313" key="9">
    <source>
        <dbReference type="Proteomes" id="UP001379533"/>
    </source>
</evidence>
<name>A0ABZ2KJ62_9BACT</name>
<gene>
    <name evidence="8" type="ORF">LZC95_12375</name>
</gene>
<evidence type="ECO:0000313" key="8">
    <source>
        <dbReference type="EMBL" id="WXA97627.1"/>
    </source>
</evidence>
<dbReference type="InterPro" id="IPR008984">
    <property type="entry name" value="SMAD_FHA_dom_sf"/>
</dbReference>
<keyword evidence="9" id="KW-1185">Reference proteome</keyword>
<dbReference type="Pfam" id="PF00498">
    <property type="entry name" value="FHA"/>
    <property type="match status" value="1"/>
</dbReference>
<feature type="domain" description="Protein kinase" evidence="7">
    <location>
        <begin position="24"/>
        <end position="286"/>
    </location>
</feature>
<dbReference type="PROSITE" id="PS00108">
    <property type="entry name" value="PROTEIN_KINASE_ST"/>
    <property type="match status" value="1"/>
</dbReference>
<dbReference type="GO" id="GO:0016301">
    <property type="term" value="F:kinase activity"/>
    <property type="evidence" value="ECO:0007669"/>
    <property type="project" value="UniProtKB-KW"/>
</dbReference>
<dbReference type="PANTHER" id="PTHR43289">
    <property type="entry name" value="MITOGEN-ACTIVATED PROTEIN KINASE KINASE KINASE 20-RELATED"/>
    <property type="match status" value="1"/>
</dbReference>
<dbReference type="InterPro" id="IPR008271">
    <property type="entry name" value="Ser/Thr_kinase_AS"/>
</dbReference>
<dbReference type="InterPro" id="IPR000253">
    <property type="entry name" value="FHA_dom"/>
</dbReference>
<evidence type="ECO:0000256" key="2">
    <source>
        <dbReference type="ARBA" id="ARBA00022741"/>
    </source>
</evidence>
<dbReference type="Gene3D" id="2.60.200.20">
    <property type="match status" value="1"/>
</dbReference>
<evidence type="ECO:0000259" key="6">
    <source>
        <dbReference type="PROSITE" id="PS50006"/>
    </source>
</evidence>
<protein>
    <submittedName>
        <fullName evidence="8">Protein kinase</fullName>
    </submittedName>
</protein>
<evidence type="ECO:0000256" key="1">
    <source>
        <dbReference type="ARBA" id="ARBA00022679"/>
    </source>
</evidence>
<dbReference type="CDD" id="cd00060">
    <property type="entry name" value="FHA"/>
    <property type="match status" value="1"/>
</dbReference>
<dbReference type="PROSITE" id="PS50011">
    <property type="entry name" value="PROTEIN_KINASE_DOM"/>
    <property type="match status" value="1"/>
</dbReference>
<accession>A0ABZ2KJ62</accession>
<dbReference type="SMART" id="SM00240">
    <property type="entry name" value="FHA"/>
    <property type="match status" value="1"/>
</dbReference>
<dbReference type="Proteomes" id="UP001379533">
    <property type="component" value="Chromosome"/>
</dbReference>
<reference evidence="8 9" key="1">
    <citation type="submission" date="2021-12" db="EMBL/GenBank/DDBJ databases">
        <title>Discovery of the Pendulisporaceae a myxobacterial family with distinct sporulation behavior and unique specialized metabolism.</title>
        <authorList>
            <person name="Garcia R."/>
            <person name="Popoff A."/>
            <person name="Bader C.D."/>
            <person name="Loehr J."/>
            <person name="Walesch S."/>
            <person name="Walt C."/>
            <person name="Boldt J."/>
            <person name="Bunk B."/>
            <person name="Haeckl F.J.F.P.J."/>
            <person name="Gunesch A.P."/>
            <person name="Birkelbach J."/>
            <person name="Nuebel U."/>
            <person name="Pietschmann T."/>
            <person name="Bach T."/>
            <person name="Mueller R."/>
        </authorList>
    </citation>
    <scope>NUCLEOTIDE SEQUENCE [LARGE SCALE GENOMIC DNA]</scope>
    <source>
        <strain evidence="8 9">MSr12523</strain>
    </source>
</reference>
<dbReference type="SUPFAM" id="SSF49879">
    <property type="entry name" value="SMAD/FHA domain"/>
    <property type="match status" value="1"/>
</dbReference>
<dbReference type="PROSITE" id="PS50006">
    <property type="entry name" value="FHA_DOMAIN"/>
    <property type="match status" value="1"/>
</dbReference>
<dbReference type="SMART" id="SM00220">
    <property type="entry name" value="S_TKc"/>
    <property type="match status" value="1"/>
</dbReference>
<dbReference type="Pfam" id="PF00069">
    <property type="entry name" value="Pkinase"/>
    <property type="match status" value="1"/>
</dbReference>
<keyword evidence="1" id="KW-0808">Transferase</keyword>